<gene>
    <name evidence="1" type="ORF">FGU71_07335</name>
</gene>
<reference evidence="1 2" key="1">
    <citation type="submission" date="2019-06" db="EMBL/GenBank/DDBJ databases">
        <title>Erythrobacter insulae sp. nov., isolated from a tidal flat.</title>
        <authorList>
            <person name="Yoon J.-H."/>
        </authorList>
    </citation>
    <scope>NUCLEOTIDE SEQUENCE [LARGE SCALE GENOMIC DNA]</scope>
    <source>
        <strain evidence="1 2">JBTF-M21</strain>
    </source>
</reference>
<dbReference type="EMBL" id="VHJK01000001">
    <property type="protein sequence ID" value="TRD11698.1"/>
    <property type="molecule type" value="Genomic_DNA"/>
</dbReference>
<comment type="caution">
    <text evidence="1">The sequence shown here is derived from an EMBL/GenBank/DDBJ whole genome shotgun (WGS) entry which is preliminary data.</text>
</comment>
<dbReference type="OrthoDB" id="7594837at2"/>
<dbReference type="RefSeq" id="WP_142787970.1">
    <property type="nucleotide sequence ID" value="NZ_VHJK01000001.1"/>
</dbReference>
<proteinExistence type="predicted"/>
<dbReference type="Proteomes" id="UP000316343">
    <property type="component" value="Unassembled WGS sequence"/>
</dbReference>
<dbReference type="InterPro" id="IPR058067">
    <property type="entry name" value="CC_3452-like"/>
</dbReference>
<organism evidence="1 2">
    <name type="scientific">Erythrobacter insulae</name>
    <dbReference type="NCBI Taxonomy" id="2584124"/>
    <lineage>
        <taxon>Bacteria</taxon>
        <taxon>Pseudomonadati</taxon>
        <taxon>Pseudomonadota</taxon>
        <taxon>Alphaproteobacteria</taxon>
        <taxon>Sphingomonadales</taxon>
        <taxon>Erythrobacteraceae</taxon>
        <taxon>Erythrobacter/Porphyrobacter group</taxon>
        <taxon>Erythrobacter</taxon>
    </lineage>
</organism>
<protein>
    <submittedName>
        <fullName evidence="1">Uncharacterized protein</fullName>
    </submittedName>
</protein>
<dbReference type="Pfam" id="PF26624">
    <property type="entry name" value="DUF8200"/>
    <property type="match status" value="1"/>
</dbReference>
<accession>A0A547PC32</accession>
<evidence type="ECO:0000313" key="2">
    <source>
        <dbReference type="Proteomes" id="UP000316343"/>
    </source>
</evidence>
<keyword evidence="2" id="KW-1185">Reference proteome</keyword>
<dbReference type="AlphaFoldDB" id="A0A547PC32"/>
<dbReference type="InterPro" id="IPR058513">
    <property type="entry name" value="DUF8200"/>
</dbReference>
<name>A0A547PC32_9SPHN</name>
<sequence length="114" mass="11795">MTSSLSRTSRLSIFASALVYTGLMLGTAIAPAPLAAAQSGPYYSASLAQSTDEDRAVAGGVAWACKDTECVANKGTSRPVNVCRGLARKFGEITSFTAKGKELSDDKLAKCNGN</sequence>
<evidence type="ECO:0000313" key="1">
    <source>
        <dbReference type="EMBL" id="TRD11698.1"/>
    </source>
</evidence>
<dbReference type="NCBIfam" id="NF047636">
    <property type="entry name" value="CC_3452_fam"/>
    <property type="match status" value="1"/>
</dbReference>